<evidence type="ECO:0000313" key="1">
    <source>
        <dbReference type="EMBL" id="RDB69845.1"/>
    </source>
</evidence>
<gene>
    <name evidence="1" type="ORF">C1876_05470</name>
</gene>
<proteinExistence type="predicted"/>
<name>A0ABX9HML1_9ACTN</name>
<comment type="caution">
    <text evidence="1">The sequence shown here is derived from an EMBL/GenBank/DDBJ whole genome shotgun (WGS) entry which is preliminary data.</text>
</comment>
<organism evidence="1 2">
    <name type="scientific">Eggerthella sinensis</name>
    <dbReference type="NCBI Taxonomy" id="242230"/>
    <lineage>
        <taxon>Bacteria</taxon>
        <taxon>Bacillati</taxon>
        <taxon>Actinomycetota</taxon>
        <taxon>Coriobacteriia</taxon>
        <taxon>Eggerthellales</taxon>
        <taxon>Eggerthellaceae</taxon>
        <taxon>Eggerthella</taxon>
    </lineage>
</organism>
<reference evidence="1 2" key="1">
    <citation type="journal article" date="2018" name="Elife">
        <title>Discovery and characterization of a prevalent human gut bacterial enzyme sufficient for the inactivation of a family of plant toxins.</title>
        <authorList>
            <person name="Koppel N."/>
            <person name="Bisanz J.E."/>
            <person name="Pandelia M.E."/>
            <person name="Turnbaugh P.J."/>
            <person name="Balskus E.P."/>
        </authorList>
    </citation>
    <scope>NUCLEOTIDE SEQUENCE [LARGE SCALE GENOMIC DNA]</scope>
    <source>
        <strain evidence="1 2">DSM 16107</strain>
    </source>
</reference>
<evidence type="ECO:0000313" key="2">
    <source>
        <dbReference type="Proteomes" id="UP000253817"/>
    </source>
</evidence>
<sequence>MAVKHPNVTIPAPQNNARPVVDGAVGLLMAISLRGAADGVILLPSTYYPISALKGRGKCGSALNSRVFRRAVPYA</sequence>
<protein>
    <submittedName>
        <fullName evidence="1">Uncharacterized protein</fullName>
    </submittedName>
</protein>
<dbReference type="Proteomes" id="UP000253817">
    <property type="component" value="Unassembled WGS sequence"/>
</dbReference>
<accession>A0ABX9HML1</accession>
<dbReference type="EMBL" id="PPTT01000007">
    <property type="protein sequence ID" value="RDB69845.1"/>
    <property type="molecule type" value="Genomic_DNA"/>
</dbReference>
<keyword evidence="2" id="KW-1185">Reference proteome</keyword>